<evidence type="ECO:0000256" key="4">
    <source>
        <dbReference type="ARBA" id="ARBA00023136"/>
    </source>
</evidence>
<feature type="transmembrane region" description="Helical" evidence="5">
    <location>
        <begin position="187"/>
        <end position="205"/>
    </location>
</feature>
<evidence type="ECO:0000256" key="5">
    <source>
        <dbReference type="SAM" id="Phobius"/>
    </source>
</evidence>
<organism evidence="7 8">
    <name type="scientific">Pseudobythopirellula maris</name>
    <dbReference type="NCBI Taxonomy" id="2527991"/>
    <lineage>
        <taxon>Bacteria</taxon>
        <taxon>Pseudomonadati</taxon>
        <taxon>Planctomycetota</taxon>
        <taxon>Planctomycetia</taxon>
        <taxon>Pirellulales</taxon>
        <taxon>Lacipirellulaceae</taxon>
        <taxon>Pseudobythopirellula</taxon>
    </lineage>
</organism>
<protein>
    <recommendedName>
        <fullName evidence="6">Methylamine utilisation protein MauE domain-containing protein</fullName>
    </recommendedName>
</protein>
<dbReference type="AlphaFoldDB" id="A0A5C5ZJS6"/>
<feature type="transmembrane region" description="Helical" evidence="5">
    <location>
        <begin position="95"/>
        <end position="116"/>
    </location>
</feature>
<keyword evidence="3 5" id="KW-1133">Transmembrane helix</keyword>
<gene>
    <name evidence="7" type="ORF">Mal64_35320</name>
</gene>
<evidence type="ECO:0000313" key="8">
    <source>
        <dbReference type="Proteomes" id="UP000315440"/>
    </source>
</evidence>
<accession>A0A5C5ZJS6</accession>
<keyword evidence="4 5" id="KW-0472">Membrane</keyword>
<dbReference type="Pfam" id="PF07291">
    <property type="entry name" value="MauE"/>
    <property type="match status" value="1"/>
</dbReference>
<name>A0A5C5ZJS6_9BACT</name>
<feature type="transmembrane region" description="Helical" evidence="5">
    <location>
        <begin position="217"/>
        <end position="243"/>
    </location>
</feature>
<feature type="transmembrane region" description="Helical" evidence="5">
    <location>
        <begin position="122"/>
        <end position="139"/>
    </location>
</feature>
<evidence type="ECO:0000313" key="7">
    <source>
        <dbReference type="EMBL" id="TWT86703.1"/>
    </source>
</evidence>
<dbReference type="SUPFAM" id="SSF55008">
    <property type="entry name" value="HMA, heavy metal-associated domain"/>
    <property type="match status" value="1"/>
</dbReference>
<reference evidence="7 8" key="1">
    <citation type="submission" date="2019-02" db="EMBL/GenBank/DDBJ databases">
        <title>Deep-cultivation of Planctomycetes and their phenomic and genomic characterization uncovers novel biology.</title>
        <authorList>
            <person name="Wiegand S."/>
            <person name="Jogler M."/>
            <person name="Boedeker C."/>
            <person name="Pinto D."/>
            <person name="Vollmers J."/>
            <person name="Rivas-Marin E."/>
            <person name="Kohn T."/>
            <person name="Peeters S.H."/>
            <person name="Heuer A."/>
            <person name="Rast P."/>
            <person name="Oberbeckmann S."/>
            <person name="Bunk B."/>
            <person name="Jeske O."/>
            <person name="Meyerdierks A."/>
            <person name="Storesund J.E."/>
            <person name="Kallscheuer N."/>
            <person name="Luecker S."/>
            <person name="Lage O.M."/>
            <person name="Pohl T."/>
            <person name="Merkel B.J."/>
            <person name="Hornburger P."/>
            <person name="Mueller R.-W."/>
            <person name="Bruemmer F."/>
            <person name="Labrenz M."/>
            <person name="Spormann A.M."/>
            <person name="Op Den Camp H."/>
            <person name="Overmann J."/>
            <person name="Amann R."/>
            <person name="Jetten M.S.M."/>
            <person name="Mascher T."/>
            <person name="Medema M.H."/>
            <person name="Devos D.P."/>
            <person name="Kaster A.-K."/>
            <person name="Ovreas L."/>
            <person name="Rohde M."/>
            <person name="Galperin M.Y."/>
            <person name="Jogler C."/>
        </authorList>
    </citation>
    <scope>NUCLEOTIDE SEQUENCE [LARGE SCALE GENOMIC DNA]</scope>
    <source>
        <strain evidence="7 8">Mal64</strain>
    </source>
</reference>
<dbReference type="GO" id="GO:0046872">
    <property type="term" value="F:metal ion binding"/>
    <property type="evidence" value="ECO:0007669"/>
    <property type="project" value="InterPro"/>
</dbReference>
<evidence type="ECO:0000256" key="1">
    <source>
        <dbReference type="ARBA" id="ARBA00004141"/>
    </source>
</evidence>
<evidence type="ECO:0000256" key="3">
    <source>
        <dbReference type="ARBA" id="ARBA00022989"/>
    </source>
</evidence>
<dbReference type="GO" id="GO:0030416">
    <property type="term" value="P:methylamine metabolic process"/>
    <property type="evidence" value="ECO:0007669"/>
    <property type="project" value="InterPro"/>
</dbReference>
<dbReference type="GO" id="GO:0016020">
    <property type="term" value="C:membrane"/>
    <property type="evidence" value="ECO:0007669"/>
    <property type="project" value="UniProtKB-SubCell"/>
</dbReference>
<proteinExistence type="predicted"/>
<dbReference type="OrthoDB" id="9813965at2"/>
<dbReference type="EMBL" id="SJPQ01000004">
    <property type="protein sequence ID" value="TWT86703.1"/>
    <property type="molecule type" value="Genomic_DNA"/>
</dbReference>
<evidence type="ECO:0000256" key="2">
    <source>
        <dbReference type="ARBA" id="ARBA00022692"/>
    </source>
</evidence>
<feature type="domain" description="Methylamine utilisation protein MauE" evidence="6">
    <location>
        <begin position="121"/>
        <end position="243"/>
    </location>
</feature>
<keyword evidence="2 5" id="KW-0812">Transmembrane</keyword>
<comment type="subcellular location">
    <subcellularLocation>
        <location evidence="1">Membrane</location>
        <topology evidence="1">Multi-pass membrane protein</topology>
    </subcellularLocation>
</comment>
<dbReference type="InterPro" id="IPR009908">
    <property type="entry name" value="Methylamine_util_MauE"/>
</dbReference>
<feature type="transmembrane region" description="Helical" evidence="5">
    <location>
        <begin position="160"/>
        <end position="181"/>
    </location>
</feature>
<dbReference type="Proteomes" id="UP000315440">
    <property type="component" value="Unassembled WGS sequence"/>
</dbReference>
<sequence>MRQTFETNLRCQKCLATVGPLLDDESGVLNWSVDLDDPGKPLTVDLSEASAESRVVDLMAGAGYQATPVDRASTEPIEPPSEADSAFKLSNYKPLLLVIAYVLGATAAAESIHGGFVWPRAMSYFMGFFFLGFAFFKLLDIPAFADSFSSYDIIAKRSRGYALAYPWIELGLGVLFVSGVLPLVANGVTAVIMAVGLVGVVQAVFRKQAIQCACLGTVFNLPMSTVTIVENSVMLAMAITMLARAVGA</sequence>
<comment type="caution">
    <text evidence="7">The sequence shown here is derived from an EMBL/GenBank/DDBJ whole genome shotgun (WGS) entry which is preliminary data.</text>
</comment>
<keyword evidence="8" id="KW-1185">Reference proteome</keyword>
<dbReference type="InterPro" id="IPR036163">
    <property type="entry name" value="HMA_dom_sf"/>
</dbReference>
<evidence type="ECO:0000259" key="6">
    <source>
        <dbReference type="Pfam" id="PF07291"/>
    </source>
</evidence>